<dbReference type="Proteomes" id="UP001634394">
    <property type="component" value="Unassembled WGS sequence"/>
</dbReference>
<name>A0ABD3V1U6_SINWO</name>
<evidence type="ECO:0000313" key="2">
    <source>
        <dbReference type="Proteomes" id="UP001634394"/>
    </source>
</evidence>
<gene>
    <name evidence="1" type="ORF">ACJMK2_014836</name>
</gene>
<dbReference type="AlphaFoldDB" id="A0ABD3V1U6"/>
<evidence type="ECO:0000313" key="1">
    <source>
        <dbReference type="EMBL" id="KAL3855629.1"/>
    </source>
</evidence>
<reference evidence="1 2" key="1">
    <citation type="submission" date="2024-11" db="EMBL/GenBank/DDBJ databases">
        <title>Chromosome-level genome assembly of the freshwater bivalve Anodonta woodiana.</title>
        <authorList>
            <person name="Chen X."/>
        </authorList>
    </citation>
    <scope>NUCLEOTIDE SEQUENCE [LARGE SCALE GENOMIC DNA]</scope>
    <source>
        <strain evidence="1">MN2024</strain>
        <tissue evidence="1">Gills</tissue>
    </source>
</reference>
<dbReference type="EMBL" id="JBJQND010000014">
    <property type="protein sequence ID" value="KAL3855629.1"/>
    <property type="molecule type" value="Genomic_DNA"/>
</dbReference>
<sequence length="225" mass="26375">MTAEQIASAYGCTDVKKILSEQKNKFNDVDEEIDTFHPLHTGIERNGFGLIPITLAAYKNTFHPKKIDPRMSVSSVLREIFNDLTISHSRWIEVRNKISDFIYVVCEKSAKAVKECSYRKEFYRQIINAYTEESTFLYTYMNTALRRQREYNYKPSAIDLAMGPYVVMYQMLLLFWDELRRDNTKTYRTMLLTEKDMEKISGWGPIYMVSLCLIHCGPFKSHTIP</sequence>
<proteinExistence type="predicted"/>
<accession>A0ABD3V1U6</accession>
<organism evidence="1 2">
    <name type="scientific">Sinanodonta woodiana</name>
    <name type="common">Chinese pond mussel</name>
    <name type="synonym">Anodonta woodiana</name>
    <dbReference type="NCBI Taxonomy" id="1069815"/>
    <lineage>
        <taxon>Eukaryota</taxon>
        <taxon>Metazoa</taxon>
        <taxon>Spiralia</taxon>
        <taxon>Lophotrochozoa</taxon>
        <taxon>Mollusca</taxon>
        <taxon>Bivalvia</taxon>
        <taxon>Autobranchia</taxon>
        <taxon>Heteroconchia</taxon>
        <taxon>Palaeoheterodonta</taxon>
        <taxon>Unionida</taxon>
        <taxon>Unionoidea</taxon>
        <taxon>Unionidae</taxon>
        <taxon>Unioninae</taxon>
        <taxon>Sinanodonta</taxon>
    </lineage>
</organism>
<protein>
    <submittedName>
        <fullName evidence="1">Uncharacterized protein</fullName>
    </submittedName>
</protein>
<keyword evidence="2" id="KW-1185">Reference proteome</keyword>
<comment type="caution">
    <text evidence="1">The sequence shown here is derived from an EMBL/GenBank/DDBJ whole genome shotgun (WGS) entry which is preliminary data.</text>
</comment>